<dbReference type="EMBL" id="OX451735">
    <property type="protein sequence ID" value="CAI8592479.1"/>
    <property type="molecule type" value="Genomic_DNA"/>
</dbReference>
<feature type="region of interest" description="Disordered" evidence="1">
    <location>
        <begin position="38"/>
        <end position="90"/>
    </location>
</feature>
<accession>A0AAV0Z6M2</accession>
<dbReference type="Proteomes" id="UP001157006">
    <property type="component" value="Chromosome 1S"/>
</dbReference>
<feature type="compositionally biased region" description="Polar residues" evidence="1">
    <location>
        <begin position="38"/>
        <end position="66"/>
    </location>
</feature>
<evidence type="ECO:0000256" key="1">
    <source>
        <dbReference type="SAM" id="MobiDB-lite"/>
    </source>
</evidence>
<protein>
    <submittedName>
        <fullName evidence="2">Uncharacterized protein</fullName>
    </submittedName>
</protein>
<sequence>MHSNRRSQLRQTRLLLTLSGRTPPTTVATISFVNCRTSTRTRQQLHTNRDTPTTRSNQLRPESSNIRRCHENGESTSSCRDQPPPASPFESLIVLTIRSPSFRRHSHLACETIVREEELENRRTREEDVADLF</sequence>
<evidence type="ECO:0000313" key="3">
    <source>
        <dbReference type="Proteomes" id="UP001157006"/>
    </source>
</evidence>
<name>A0AAV0Z6M2_VICFA</name>
<proteinExistence type="predicted"/>
<gene>
    <name evidence="2" type="ORF">VFH_I042040</name>
</gene>
<reference evidence="2 3" key="1">
    <citation type="submission" date="2023-01" db="EMBL/GenBank/DDBJ databases">
        <authorList>
            <person name="Kreplak J."/>
        </authorList>
    </citation>
    <scope>NUCLEOTIDE SEQUENCE [LARGE SCALE GENOMIC DNA]</scope>
</reference>
<organism evidence="2 3">
    <name type="scientific">Vicia faba</name>
    <name type="common">Broad bean</name>
    <name type="synonym">Faba vulgaris</name>
    <dbReference type="NCBI Taxonomy" id="3906"/>
    <lineage>
        <taxon>Eukaryota</taxon>
        <taxon>Viridiplantae</taxon>
        <taxon>Streptophyta</taxon>
        <taxon>Embryophyta</taxon>
        <taxon>Tracheophyta</taxon>
        <taxon>Spermatophyta</taxon>
        <taxon>Magnoliopsida</taxon>
        <taxon>eudicotyledons</taxon>
        <taxon>Gunneridae</taxon>
        <taxon>Pentapetalae</taxon>
        <taxon>rosids</taxon>
        <taxon>fabids</taxon>
        <taxon>Fabales</taxon>
        <taxon>Fabaceae</taxon>
        <taxon>Papilionoideae</taxon>
        <taxon>50 kb inversion clade</taxon>
        <taxon>NPAAA clade</taxon>
        <taxon>Hologalegina</taxon>
        <taxon>IRL clade</taxon>
        <taxon>Fabeae</taxon>
        <taxon>Vicia</taxon>
    </lineage>
</organism>
<evidence type="ECO:0000313" key="2">
    <source>
        <dbReference type="EMBL" id="CAI8592479.1"/>
    </source>
</evidence>
<dbReference type="AlphaFoldDB" id="A0AAV0Z6M2"/>
<keyword evidence="3" id="KW-1185">Reference proteome</keyword>